<sequence length="77" mass="8911">MDSRGCRRHDYYYSTKLKLARCRLRTRADLHLDVVQNRQNFSDPPTSAKERLKSSIVETAVQDQTLRSPAQATCDKI</sequence>
<keyword evidence="2" id="KW-1185">Reference proteome</keyword>
<dbReference type="EMBL" id="CM009303">
    <property type="protein sequence ID" value="PNT02330.1"/>
    <property type="molecule type" value="Genomic_DNA"/>
</dbReference>
<dbReference type="Proteomes" id="UP000006729">
    <property type="component" value="Chromosome 14"/>
</dbReference>
<accession>A0A2K1XNJ4</accession>
<dbReference type="InParanoid" id="A0A2K1XNJ4"/>
<reference evidence="1 2" key="1">
    <citation type="journal article" date="2006" name="Science">
        <title>The genome of black cottonwood, Populus trichocarpa (Torr. &amp; Gray).</title>
        <authorList>
            <person name="Tuskan G.A."/>
            <person name="Difazio S."/>
            <person name="Jansson S."/>
            <person name="Bohlmann J."/>
            <person name="Grigoriev I."/>
            <person name="Hellsten U."/>
            <person name="Putnam N."/>
            <person name="Ralph S."/>
            <person name="Rombauts S."/>
            <person name="Salamov A."/>
            <person name="Schein J."/>
            <person name="Sterck L."/>
            <person name="Aerts A."/>
            <person name="Bhalerao R.R."/>
            <person name="Bhalerao R.P."/>
            <person name="Blaudez D."/>
            <person name="Boerjan W."/>
            <person name="Brun A."/>
            <person name="Brunner A."/>
            <person name="Busov V."/>
            <person name="Campbell M."/>
            <person name="Carlson J."/>
            <person name="Chalot M."/>
            <person name="Chapman J."/>
            <person name="Chen G.L."/>
            <person name="Cooper D."/>
            <person name="Coutinho P.M."/>
            <person name="Couturier J."/>
            <person name="Covert S."/>
            <person name="Cronk Q."/>
            <person name="Cunningham R."/>
            <person name="Davis J."/>
            <person name="Degroeve S."/>
            <person name="Dejardin A."/>
            <person name="Depamphilis C."/>
            <person name="Detter J."/>
            <person name="Dirks B."/>
            <person name="Dubchak I."/>
            <person name="Duplessis S."/>
            <person name="Ehlting J."/>
            <person name="Ellis B."/>
            <person name="Gendler K."/>
            <person name="Goodstein D."/>
            <person name="Gribskov M."/>
            <person name="Grimwood J."/>
            <person name="Groover A."/>
            <person name="Gunter L."/>
            <person name="Hamberger B."/>
            <person name="Heinze B."/>
            <person name="Helariutta Y."/>
            <person name="Henrissat B."/>
            <person name="Holligan D."/>
            <person name="Holt R."/>
            <person name="Huang W."/>
            <person name="Islam-Faridi N."/>
            <person name="Jones S."/>
            <person name="Jones-Rhoades M."/>
            <person name="Jorgensen R."/>
            <person name="Joshi C."/>
            <person name="Kangasjarvi J."/>
            <person name="Karlsson J."/>
            <person name="Kelleher C."/>
            <person name="Kirkpatrick R."/>
            <person name="Kirst M."/>
            <person name="Kohler A."/>
            <person name="Kalluri U."/>
            <person name="Larimer F."/>
            <person name="Leebens-Mack J."/>
            <person name="Leple J.C."/>
            <person name="Locascio P."/>
            <person name="Lou Y."/>
            <person name="Lucas S."/>
            <person name="Martin F."/>
            <person name="Montanini B."/>
            <person name="Napoli C."/>
            <person name="Nelson D.R."/>
            <person name="Nelson C."/>
            <person name="Nieminen K."/>
            <person name="Nilsson O."/>
            <person name="Pereda V."/>
            <person name="Peter G."/>
            <person name="Philippe R."/>
            <person name="Pilate G."/>
            <person name="Poliakov A."/>
            <person name="Razumovskaya J."/>
            <person name="Richardson P."/>
            <person name="Rinaldi C."/>
            <person name="Ritland K."/>
            <person name="Rouze P."/>
            <person name="Ryaboy D."/>
            <person name="Schmutz J."/>
            <person name="Schrader J."/>
            <person name="Segerman B."/>
            <person name="Shin H."/>
            <person name="Siddiqui A."/>
            <person name="Sterky F."/>
            <person name="Terry A."/>
            <person name="Tsai C.J."/>
            <person name="Uberbacher E."/>
            <person name="Unneberg P."/>
            <person name="Vahala J."/>
            <person name="Wall K."/>
            <person name="Wessler S."/>
            <person name="Yang G."/>
            <person name="Yin T."/>
            <person name="Douglas C."/>
            <person name="Marra M."/>
            <person name="Sandberg G."/>
            <person name="Van de Peer Y."/>
            <person name="Rokhsar D."/>
        </authorList>
    </citation>
    <scope>NUCLEOTIDE SEQUENCE [LARGE SCALE GENOMIC DNA]</scope>
    <source>
        <strain evidence="2">cv. Nisqually</strain>
    </source>
</reference>
<organism evidence="1 2">
    <name type="scientific">Populus trichocarpa</name>
    <name type="common">Western balsam poplar</name>
    <name type="synonym">Populus balsamifera subsp. trichocarpa</name>
    <dbReference type="NCBI Taxonomy" id="3694"/>
    <lineage>
        <taxon>Eukaryota</taxon>
        <taxon>Viridiplantae</taxon>
        <taxon>Streptophyta</taxon>
        <taxon>Embryophyta</taxon>
        <taxon>Tracheophyta</taxon>
        <taxon>Spermatophyta</taxon>
        <taxon>Magnoliopsida</taxon>
        <taxon>eudicotyledons</taxon>
        <taxon>Gunneridae</taxon>
        <taxon>Pentapetalae</taxon>
        <taxon>rosids</taxon>
        <taxon>fabids</taxon>
        <taxon>Malpighiales</taxon>
        <taxon>Salicaceae</taxon>
        <taxon>Saliceae</taxon>
        <taxon>Populus</taxon>
    </lineage>
</organism>
<name>A0A2K1XNJ4_POPTR</name>
<protein>
    <submittedName>
        <fullName evidence="1">Uncharacterized protein</fullName>
    </submittedName>
</protein>
<evidence type="ECO:0000313" key="1">
    <source>
        <dbReference type="EMBL" id="PNT02330.1"/>
    </source>
</evidence>
<dbReference type="AlphaFoldDB" id="A0A2K1XNJ4"/>
<proteinExistence type="predicted"/>
<evidence type="ECO:0000313" key="2">
    <source>
        <dbReference type="Proteomes" id="UP000006729"/>
    </source>
</evidence>
<gene>
    <name evidence="1" type="ORF">POPTR_014G006200</name>
</gene>